<dbReference type="InterPro" id="IPR018946">
    <property type="entry name" value="PhoD-like_MPP"/>
</dbReference>
<dbReference type="InterPro" id="IPR043904">
    <property type="entry name" value="PhoD_2-like"/>
</dbReference>
<evidence type="ECO:0000313" key="4">
    <source>
        <dbReference type="EMBL" id="GIL99774.1"/>
    </source>
</evidence>
<protein>
    <recommendedName>
        <fullName evidence="2">PhoD-like phosphatase domain-containing protein</fullName>
    </recommendedName>
</protein>
<accession>A0A8J4C0R5</accession>
<feature type="region of interest" description="Disordered" evidence="1">
    <location>
        <begin position="1"/>
        <end position="193"/>
    </location>
</feature>
<evidence type="ECO:0000313" key="3">
    <source>
        <dbReference type="EMBL" id="GIL73331.1"/>
    </source>
</evidence>
<feature type="domain" description="PhoD-like phosphatase" evidence="2">
    <location>
        <begin position="366"/>
        <end position="628"/>
    </location>
</feature>
<dbReference type="OrthoDB" id="9999821at2759"/>
<dbReference type="CDD" id="cd07389">
    <property type="entry name" value="MPP_PhoD"/>
    <property type="match status" value="1"/>
</dbReference>
<feature type="domain" description="PhoD-like phosphatase" evidence="2">
    <location>
        <begin position="637"/>
        <end position="746"/>
    </location>
</feature>
<comment type="caution">
    <text evidence="3">The sequence shown here is derived from an EMBL/GenBank/DDBJ whole genome shotgun (WGS) entry which is preliminary data.</text>
</comment>
<gene>
    <name evidence="3" type="ORF">Vretifemale_3526</name>
    <name evidence="4" type="ORF">Vretimale_4879</name>
</gene>
<dbReference type="InterPro" id="IPR038607">
    <property type="entry name" value="PhoD-like_sf"/>
</dbReference>
<evidence type="ECO:0000256" key="1">
    <source>
        <dbReference type="SAM" id="MobiDB-lite"/>
    </source>
</evidence>
<dbReference type="EMBL" id="BNCQ01000006">
    <property type="protein sequence ID" value="GIL99774.1"/>
    <property type="molecule type" value="Genomic_DNA"/>
</dbReference>
<dbReference type="PANTHER" id="PTHR46689:SF1">
    <property type="entry name" value="PHOD-LIKE PHOSPHATASE DOMAIN-CONTAINING PROTEIN"/>
    <property type="match status" value="1"/>
</dbReference>
<dbReference type="AlphaFoldDB" id="A0A8J4C0R5"/>
<feature type="compositionally biased region" description="Pro residues" evidence="1">
    <location>
        <begin position="1041"/>
        <end position="1051"/>
    </location>
</feature>
<dbReference type="Gene3D" id="3.60.21.70">
    <property type="entry name" value="PhoD-like phosphatase"/>
    <property type="match status" value="1"/>
</dbReference>
<reference evidence="3" key="1">
    <citation type="journal article" date="2021" name="Proc. Natl. Acad. Sci. U.S.A.">
        <title>Three genomes in the algal genus Volvox reveal the fate of a haploid sex-determining region after a transition to homothallism.</title>
        <authorList>
            <person name="Yamamoto K."/>
            <person name="Hamaji T."/>
            <person name="Kawai-Toyooka H."/>
            <person name="Matsuzaki R."/>
            <person name="Takahashi F."/>
            <person name="Nishimura Y."/>
            <person name="Kawachi M."/>
            <person name="Noguchi H."/>
            <person name="Minakuchi Y."/>
            <person name="Umen J.G."/>
            <person name="Toyoda A."/>
            <person name="Nozaki H."/>
        </authorList>
    </citation>
    <scope>NUCLEOTIDE SEQUENCE</scope>
    <source>
        <strain evidence="4">NIES-3785</strain>
        <strain evidence="3">NIES-3786</strain>
    </source>
</reference>
<dbReference type="InterPro" id="IPR029052">
    <property type="entry name" value="Metallo-depent_PP-like"/>
</dbReference>
<feature type="compositionally biased region" description="Pro residues" evidence="1">
    <location>
        <begin position="26"/>
        <end position="37"/>
    </location>
</feature>
<dbReference type="Proteomes" id="UP000722791">
    <property type="component" value="Unassembled WGS sequence"/>
</dbReference>
<dbReference type="GO" id="GO:0016020">
    <property type="term" value="C:membrane"/>
    <property type="evidence" value="ECO:0007669"/>
    <property type="project" value="TreeGrafter"/>
</dbReference>
<feature type="region of interest" description="Disordered" evidence="1">
    <location>
        <begin position="243"/>
        <end position="266"/>
    </location>
</feature>
<dbReference type="Proteomes" id="UP000747110">
    <property type="component" value="Unassembled WGS sequence"/>
</dbReference>
<dbReference type="SUPFAM" id="SSF56300">
    <property type="entry name" value="Metallo-dependent phosphatases"/>
    <property type="match status" value="1"/>
</dbReference>
<proteinExistence type="predicted"/>
<evidence type="ECO:0000259" key="2">
    <source>
        <dbReference type="Pfam" id="PF19050"/>
    </source>
</evidence>
<keyword evidence="5" id="KW-1185">Reference proteome</keyword>
<feature type="region of interest" description="Disordered" evidence="1">
    <location>
        <begin position="996"/>
        <end position="1114"/>
    </location>
</feature>
<name>A0A8J4C0R5_9CHLO</name>
<sequence length="1114" mass="120008">MYPQQPSVGAGASGYPYPYNSEQPGPAIPYSPQPPQPQQQQLPQQIQQHPQQALMGPGPMTGLPPDLQPTQQQQTTAGPAHLLSEQMQQQMQLSGGGSASPSKSTGFMRFFRKQKSEPGAAPPNQATSPPQAAMPPPNVSGGGQGSPERRRILGMFTRSGAMSEHRQVQQAAPPAGSGLYPPIPGSNVGQAPPQTGVPVVAASGSLCSSAPPPPEEVARLQANPLAPSKFSMLNKPPNFRWRERSTSAPGTPQIEPAVDPQFTGPPPLDEKYGPYLRYGGYDPATRIYSASVMMVIHQTRSRYPPTLRYRDTHRHGSGEEVKNPVRLFSYAGYNFWRWDIAFQLGASAAVAEYYVVCSEDHIFTTHTRYHFHLPAAGQKWHWGFYSCNGFHDPADDLRNGGIQPLWRDVMHVHARDPLHVMFGGGDQLYCDDVWKVNSLLQWTGIKDKPSRNAHPFSQQMVNEVFDFYFRNYTTHFGKPTFRDALASIPQVMVWDDHDIFDGWGSYPEELQRCPVFLGVFFVARKFYLLFQCHAAESNYRELNKGWGLTGLSCTVMLGNTTAVVGLDSRGERSRSQIIRPASWAAFSDQVAKLPAGVRHVVVLATVPLVYPTVPGIEEAMMALAGTGLMVSALTAFLQKTGLSSQIYSQFGEPELLDDLLDHWSARPHEVEKYCFVRMMQDLAKARGFRFSILSGDVHCAGVAAFQTIPKINLKADHRYMVQVISSAIGNVPPPDGVIAALTASNKPKMLDPVTKEKMRAIFENNSLLKASRNWCDIHERPLLQGAAAAAATRGGGVSGGVADGSLVFQLRVEHPVYKEVRPYTYDIVAPLLELPSDSFSPGPLPVAPPLPPPLMLKFQEELVAAGVGMEAAMPLLRQGAAPAVSGSATITSASAAMAPSALPQVPAAPTAVASGTVAAMAPVGGHVGFGLQSDIDQHQQNRGLPPVQAPAPAPPLGGYGGMPPAGQTTTPMAVFYQPPPLSGSVPYNGGPAQPSMYGGGAGTVPPPAGAPGMAYPPSSATMPPEYMPQPHSQQPGFTQHPPQPGYYPHPQLPQQGQLSYPSYYPPQHGTPAPVPYMPHGQAPYPQQVAGYTTPPPASYPNAPTSLPYGAYPGH</sequence>
<dbReference type="PANTHER" id="PTHR46689">
    <property type="entry name" value="MEMBRANE PROTEIN, PUTATIVE-RELATED"/>
    <property type="match status" value="1"/>
</dbReference>
<dbReference type="EMBL" id="BNCP01000004">
    <property type="protein sequence ID" value="GIL73331.1"/>
    <property type="molecule type" value="Genomic_DNA"/>
</dbReference>
<feature type="compositionally biased region" description="Low complexity" evidence="1">
    <location>
        <begin position="38"/>
        <end position="93"/>
    </location>
</feature>
<organism evidence="3 5">
    <name type="scientific">Volvox reticuliferus</name>
    <dbReference type="NCBI Taxonomy" id="1737510"/>
    <lineage>
        <taxon>Eukaryota</taxon>
        <taxon>Viridiplantae</taxon>
        <taxon>Chlorophyta</taxon>
        <taxon>core chlorophytes</taxon>
        <taxon>Chlorophyceae</taxon>
        <taxon>CS clade</taxon>
        <taxon>Chlamydomonadales</taxon>
        <taxon>Volvocaceae</taxon>
        <taxon>Volvox</taxon>
    </lineage>
</organism>
<evidence type="ECO:0000313" key="5">
    <source>
        <dbReference type="Proteomes" id="UP000747110"/>
    </source>
</evidence>
<dbReference type="Pfam" id="PF19050">
    <property type="entry name" value="PhoD_2"/>
    <property type="match status" value="2"/>
</dbReference>